<dbReference type="AlphaFoldDB" id="A0A368NV10"/>
<evidence type="ECO:0000256" key="3">
    <source>
        <dbReference type="ARBA" id="ARBA00022475"/>
    </source>
</evidence>
<proteinExistence type="predicted"/>
<feature type="transmembrane region" description="Helical" evidence="7">
    <location>
        <begin position="24"/>
        <end position="50"/>
    </location>
</feature>
<feature type="transmembrane region" description="Helical" evidence="7">
    <location>
        <begin position="163"/>
        <end position="185"/>
    </location>
</feature>
<dbReference type="Pfam" id="PF07690">
    <property type="entry name" value="MFS_1"/>
    <property type="match status" value="1"/>
</dbReference>
<keyword evidence="5 7" id="KW-1133">Transmembrane helix</keyword>
<dbReference type="GO" id="GO:0005886">
    <property type="term" value="C:plasma membrane"/>
    <property type="evidence" value="ECO:0007669"/>
    <property type="project" value="UniProtKB-SubCell"/>
</dbReference>
<evidence type="ECO:0000256" key="4">
    <source>
        <dbReference type="ARBA" id="ARBA00022692"/>
    </source>
</evidence>
<gene>
    <name evidence="9" type="ORF">DXT89_17185</name>
</gene>
<feature type="transmembrane region" description="Helical" evidence="7">
    <location>
        <begin position="251"/>
        <end position="275"/>
    </location>
</feature>
<feature type="transmembrane region" description="Helical" evidence="7">
    <location>
        <begin position="197"/>
        <end position="218"/>
    </location>
</feature>
<name>A0A368NV10_AGRVI</name>
<sequence>MAAPKTNDNIATPKPLQGKDLRKIMLASVIGTTIEWYDLFIFATASALVFNKVFFPSVDPLVGTLLAFSTFASAYLSRMVGAALFGHFGDRLGRKSTLMLSLSLMGIATFAIGLLPGYETLGVWAPILLVVLRLLQGLALGGEWGGAVLLAVEHAPQNKRGLYGSWVQIGVPAGTFLANSAFLILSSVLSEQSFLLWGWRVAFLISIVLVAIGFYVRLSVSETPAFARHRQQAETQRLPLADLMRRHWAKVLLGGFATLSIGSSFNLIAVFGLSYGTQTLHFPKQEVLAMILIACAVCVVLLPVFGALSDRVGRRNVILAGIFAEILFAFPMFWLMDHGGLPGVLLGFLLMMSAFAANFGPIATFLSELFETGVRYTGLSICYMLAGVLGSAMTPIITSWLVATTGSAASVAWYIMGASAVSAVTLLVLSSRRQPAAAFAA</sequence>
<keyword evidence="6 7" id="KW-0472">Membrane</keyword>
<dbReference type="EMBL" id="QUSG01000009">
    <property type="protein sequence ID" value="KAA3525792.1"/>
    <property type="molecule type" value="Genomic_DNA"/>
</dbReference>
<feature type="domain" description="Major facilitator superfamily (MFS) profile" evidence="8">
    <location>
        <begin position="24"/>
        <end position="434"/>
    </location>
</feature>
<dbReference type="PROSITE" id="PS50850">
    <property type="entry name" value="MFS"/>
    <property type="match status" value="1"/>
</dbReference>
<feature type="transmembrane region" description="Helical" evidence="7">
    <location>
        <begin position="342"/>
        <end position="366"/>
    </location>
</feature>
<dbReference type="InterPro" id="IPR011701">
    <property type="entry name" value="MFS"/>
</dbReference>
<dbReference type="PANTHER" id="PTHR43045:SF1">
    <property type="entry name" value="SHIKIMATE TRANSPORTER"/>
    <property type="match status" value="1"/>
</dbReference>
<feature type="transmembrane region" description="Helical" evidence="7">
    <location>
        <begin position="124"/>
        <end position="151"/>
    </location>
</feature>
<dbReference type="Proteomes" id="UP000436911">
    <property type="component" value="Unassembled WGS sequence"/>
</dbReference>
<dbReference type="CDD" id="cd17369">
    <property type="entry name" value="MFS_ShiA_like"/>
    <property type="match status" value="1"/>
</dbReference>
<dbReference type="FunFam" id="1.20.1250.20:FF:000001">
    <property type="entry name" value="Dicarboxylate MFS transporter"/>
    <property type="match status" value="1"/>
</dbReference>
<feature type="transmembrane region" description="Helical" evidence="7">
    <location>
        <begin position="97"/>
        <end position="118"/>
    </location>
</feature>
<dbReference type="InterPro" id="IPR020846">
    <property type="entry name" value="MFS_dom"/>
</dbReference>
<keyword evidence="3" id="KW-1003">Cell membrane</keyword>
<evidence type="ECO:0000256" key="2">
    <source>
        <dbReference type="ARBA" id="ARBA00022448"/>
    </source>
</evidence>
<protein>
    <submittedName>
        <fullName evidence="9">MFS transporter</fullName>
    </submittedName>
</protein>
<dbReference type="PROSITE" id="PS00217">
    <property type="entry name" value="SUGAR_TRANSPORT_2"/>
    <property type="match status" value="1"/>
</dbReference>
<evidence type="ECO:0000256" key="5">
    <source>
        <dbReference type="ARBA" id="ARBA00022989"/>
    </source>
</evidence>
<feature type="transmembrane region" description="Helical" evidence="7">
    <location>
        <begin position="317"/>
        <end position="336"/>
    </location>
</feature>
<dbReference type="InterPro" id="IPR005829">
    <property type="entry name" value="Sugar_transporter_CS"/>
</dbReference>
<evidence type="ECO:0000256" key="7">
    <source>
        <dbReference type="SAM" id="Phobius"/>
    </source>
</evidence>
<evidence type="ECO:0000256" key="1">
    <source>
        <dbReference type="ARBA" id="ARBA00004651"/>
    </source>
</evidence>
<dbReference type="GeneID" id="60682570"/>
<keyword evidence="2" id="KW-0813">Transport</keyword>
<evidence type="ECO:0000313" key="9">
    <source>
        <dbReference type="EMBL" id="KAA3525792.1"/>
    </source>
</evidence>
<evidence type="ECO:0000256" key="6">
    <source>
        <dbReference type="ARBA" id="ARBA00023136"/>
    </source>
</evidence>
<dbReference type="Gene3D" id="1.20.1250.20">
    <property type="entry name" value="MFS general substrate transporter like domains"/>
    <property type="match status" value="1"/>
</dbReference>
<keyword evidence="4 7" id="KW-0812">Transmembrane</keyword>
<feature type="transmembrane region" description="Helical" evidence="7">
    <location>
        <begin position="378"/>
        <end position="402"/>
    </location>
</feature>
<dbReference type="SUPFAM" id="SSF103473">
    <property type="entry name" value="MFS general substrate transporter"/>
    <property type="match status" value="1"/>
</dbReference>
<comment type="caution">
    <text evidence="9">The sequence shown here is derived from an EMBL/GenBank/DDBJ whole genome shotgun (WGS) entry which is preliminary data.</text>
</comment>
<feature type="transmembrane region" description="Helical" evidence="7">
    <location>
        <begin position="287"/>
        <end position="305"/>
    </location>
</feature>
<dbReference type="RefSeq" id="WP_060715585.1">
    <property type="nucleotide sequence ID" value="NZ_CP055265.1"/>
</dbReference>
<evidence type="ECO:0000259" key="8">
    <source>
        <dbReference type="PROSITE" id="PS50850"/>
    </source>
</evidence>
<feature type="transmembrane region" description="Helical" evidence="7">
    <location>
        <begin position="62"/>
        <end position="85"/>
    </location>
</feature>
<dbReference type="OrthoDB" id="9783227at2"/>
<accession>A0A368NV10</accession>
<evidence type="ECO:0000313" key="10">
    <source>
        <dbReference type="Proteomes" id="UP000436911"/>
    </source>
</evidence>
<reference evidence="9 10" key="1">
    <citation type="submission" date="2018-08" db="EMBL/GenBank/DDBJ databases">
        <title>Genome sequencing of Agrobacterium vitis strain ICMP 10754.</title>
        <authorList>
            <person name="Visnovsky S.B."/>
            <person name="Pitman A.R."/>
        </authorList>
    </citation>
    <scope>NUCLEOTIDE SEQUENCE [LARGE SCALE GENOMIC DNA]</scope>
    <source>
        <strain evidence="9 10">ICMP 10754</strain>
    </source>
</reference>
<dbReference type="GO" id="GO:0022857">
    <property type="term" value="F:transmembrane transporter activity"/>
    <property type="evidence" value="ECO:0007669"/>
    <property type="project" value="InterPro"/>
</dbReference>
<dbReference type="PANTHER" id="PTHR43045">
    <property type="entry name" value="SHIKIMATE TRANSPORTER"/>
    <property type="match status" value="1"/>
</dbReference>
<organism evidence="9 10">
    <name type="scientific">Agrobacterium vitis</name>
    <name type="common">Rhizobium vitis</name>
    <dbReference type="NCBI Taxonomy" id="373"/>
    <lineage>
        <taxon>Bacteria</taxon>
        <taxon>Pseudomonadati</taxon>
        <taxon>Pseudomonadota</taxon>
        <taxon>Alphaproteobacteria</taxon>
        <taxon>Hyphomicrobiales</taxon>
        <taxon>Rhizobiaceae</taxon>
        <taxon>Rhizobium/Agrobacterium group</taxon>
        <taxon>Agrobacterium</taxon>
    </lineage>
</organism>
<dbReference type="InterPro" id="IPR036259">
    <property type="entry name" value="MFS_trans_sf"/>
</dbReference>
<comment type="subcellular location">
    <subcellularLocation>
        <location evidence="1">Cell membrane</location>
        <topology evidence="1">Multi-pass membrane protein</topology>
    </subcellularLocation>
</comment>
<feature type="transmembrane region" description="Helical" evidence="7">
    <location>
        <begin position="408"/>
        <end position="429"/>
    </location>
</feature>